<feature type="transmembrane region" description="Helical" evidence="1">
    <location>
        <begin position="20"/>
        <end position="41"/>
    </location>
</feature>
<protein>
    <submittedName>
        <fullName evidence="2">Uncharacterized protein</fullName>
    </submittedName>
</protein>
<name>A0A812EHC4_ACAPH</name>
<feature type="transmembrane region" description="Helical" evidence="1">
    <location>
        <begin position="82"/>
        <end position="106"/>
    </location>
</feature>
<dbReference type="EMBL" id="CAHIKZ030005429">
    <property type="protein sequence ID" value="CAE1324736.1"/>
    <property type="molecule type" value="Genomic_DNA"/>
</dbReference>
<dbReference type="AlphaFoldDB" id="A0A812EHC4"/>
<keyword evidence="1" id="KW-0472">Membrane</keyword>
<comment type="caution">
    <text evidence="2">The sequence shown here is derived from an EMBL/GenBank/DDBJ whole genome shotgun (WGS) entry which is preliminary data.</text>
</comment>
<evidence type="ECO:0000256" key="1">
    <source>
        <dbReference type="SAM" id="Phobius"/>
    </source>
</evidence>
<reference evidence="2" key="1">
    <citation type="submission" date="2021-01" db="EMBL/GenBank/DDBJ databases">
        <authorList>
            <person name="Li R."/>
            <person name="Bekaert M."/>
        </authorList>
    </citation>
    <scope>NUCLEOTIDE SEQUENCE</scope>
    <source>
        <strain evidence="2">Farmed</strain>
    </source>
</reference>
<feature type="transmembrane region" description="Helical" evidence="1">
    <location>
        <begin position="146"/>
        <end position="163"/>
    </location>
</feature>
<accession>A0A812EHC4</accession>
<sequence>MSTSVYNSLSQPFLLSPSLLVSDSLSLFIHNYLSLCFSLFIKPSSLFSLLHSHFFVSLFLSLFLSLSLSFSLSITICYSPSISLSLSLSLFVTSSFSLTSCITLNFSASNPLSVHNNLSLYCFSIHSYSQLSLPLSLFTYNSPSHSLSLSLFITLFLTLPFFIRNFSPFFLFICKSLSPLSILLLIILARSYLSQSILYLCLKTWHFAFFHCRRDEHVPASLACLVRVAHHPIPEMTHAKRYWLALSCRHSHCDRLALLKPRLPRLKTPTCLVYKIGKSCAYRLASFADH</sequence>
<proteinExistence type="predicted"/>
<organism evidence="2 3">
    <name type="scientific">Acanthosepion pharaonis</name>
    <name type="common">Pharaoh cuttlefish</name>
    <name type="synonym">Sepia pharaonis</name>
    <dbReference type="NCBI Taxonomy" id="158019"/>
    <lineage>
        <taxon>Eukaryota</taxon>
        <taxon>Metazoa</taxon>
        <taxon>Spiralia</taxon>
        <taxon>Lophotrochozoa</taxon>
        <taxon>Mollusca</taxon>
        <taxon>Cephalopoda</taxon>
        <taxon>Coleoidea</taxon>
        <taxon>Decapodiformes</taxon>
        <taxon>Sepiida</taxon>
        <taxon>Sepiina</taxon>
        <taxon>Sepiidae</taxon>
        <taxon>Acanthosepion</taxon>
    </lineage>
</organism>
<evidence type="ECO:0000313" key="3">
    <source>
        <dbReference type="Proteomes" id="UP000597762"/>
    </source>
</evidence>
<keyword evidence="1" id="KW-0812">Transmembrane</keyword>
<dbReference type="Proteomes" id="UP000597762">
    <property type="component" value="Unassembled WGS sequence"/>
</dbReference>
<keyword evidence="3" id="KW-1185">Reference proteome</keyword>
<gene>
    <name evidence="2" type="ORF">SPHA_74422</name>
</gene>
<feature type="transmembrane region" description="Helical" evidence="1">
    <location>
        <begin position="53"/>
        <end position="76"/>
    </location>
</feature>
<evidence type="ECO:0000313" key="2">
    <source>
        <dbReference type="EMBL" id="CAE1324736.1"/>
    </source>
</evidence>
<keyword evidence="1" id="KW-1133">Transmembrane helix</keyword>
<feature type="transmembrane region" description="Helical" evidence="1">
    <location>
        <begin position="170"/>
        <end position="193"/>
    </location>
</feature>